<evidence type="ECO:0008006" key="3">
    <source>
        <dbReference type="Google" id="ProtNLM"/>
    </source>
</evidence>
<protein>
    <recommendedName>
        <fullName evidence="3">Lipoprotein</fullName>
    </recommendedName>
</protein>
<gene>
    <name evidence="1" type="ORF">SGQ83_07615</name>
</gene>
<evidence type="ECO:0000313" key="2">
    <source>
        <dbReference type="Proteomes" id="UP001273350"/>
    </source>
</evidence>
<comment type="caution">
    <text evidence="1">The sequence shown here is derived from an EMBL/GenBank/DDBJ whole genome shotgun (WGS) entry which is preliminary data.</text>
</comment>
<proteinExistence type="predicted"/>
<dbReference type="Proteomes" id="UP001273350">
    <property type="component" value="Unassembled WGS sequence"/>
</dbReference>
<dbReference type="EMBL" id="JAWXVI010000004">
    <property type="protein sequence ID" value="MDX6189209.1"/>
    <property type="molecule type" value="Genomic_DNA"/>
</dbReference>
<evidence type="ECO:0000313" key="1">
    <source>
        <dbReference type="EMBL" id="MDX6189209.1"/>
    </source>
</evidence>
<organism evidence="1 2">
    <name type="scientific">Flavobacterium cupriresistens</name>
    <dbReference type="NCBI Taxonomy" id="2893885"/>
    <lineage>
        <taxon>Bacteria</taxon>
        <taxon>Pseudomonadati</taxon>
        <taxon>Bacteroidota</taxon>
        <taxon>Flavobacteriia</taxon>
        <taxon>Flavobacteriales</taxon>
        <taxon>Flavobacteriaceae</taxon>
        <taxon>Flavobacterium</taxon>
    </lineage>
</organism>
<keyword evidence="2" id="KW-1185">Reference proteome</keyword>
<sequence>MKLKQMLFGIFILGFLSFSCIEKKTFEFIYPKQNGVKISLLSDHFKKFNKEWRGSDYYYSAEKDGFVCSVLFYKLDEEEKLALVEVPKLVLGKKFKDANKDFPENSPVFPYSYFKNYSNLKSMETNDKSWGEMTDDFMFRENEINIEGTKFTQKHMYGYAMFGNDLFVNVHLSKMNCTEEDIVEMKEILNSLRKESK</sequence>
<reference evidence="1 2" key="1">
    <citation type="submission" date="2023-11" db="EMBL/GenBank/DDBJ databases">
        <title>Unpublished Manusciprt.</title>
        <authorList>
            <person name="Saticioglu I.B."/>
            <person name="Ay H."/>
            <person name="Ajmi N."/>
            <person name="Altun S."/>
            <person name="Duman M."/>
        </authorList>
    </citation>
    <scope>NUCLEOTIDE SEQUENCE [LARGE SCALE GENOMIC DNA]</scope>
    <source>
        <strain evidence="1 2">Fl-318</strain>
    </source>
</reference>
<dbReference type="PROSITE" id="PS51257">
    <property type="entry name" value="PROKAR_LIPOPROTEIN"/>
    <property type="match status" value="1"/>
</dbReference>
<accession>A0ABU4R9H9</accession>
<dbReference type="RefSeq" id="WP_230001941.1">
    <property type="nucleotide sequence ID" value="NZ_CP087134.1"/>
</dbReference>
<name>A0ABU4R9H9_9FLAO</name>